<keyword evidence="1" id="KW-1185">Reference proteome</keyword>
<evidence type="ECO:0000313" key="2">
    <source>
        <dbReference type="WBParaSite" id="PSU_v2.g2994.t1"/>
    </source>
</evidence>
<accession>A0A914YSK6</accession>
<dbReference type="Proteomes" id="UP000887577">
    <property type="component" value="Unplaced"/>
</dbReference>
<dbReference type="WBParaSite" id="PSU_v2.g2994.t1">
    <property type="protein sequence ID" value="PSU_v2.g2994.t1"/>
    <property type="gene ID" value="PSU_v2.g2994"/>
</dbReference>
<organism evidence="1 2">
    <name type="scientific">Panagrolaimus superbus</name>
    <dbReference type="NCBI Taxonomy" id="310955"/>
    <lineage>
        <taxon>Eukaryota</taxon>
        <taxon>Metazoa</taxon>
        <taxon>Ecdysozoa</taxon>
        <taxon>Nematoda</taxon>
        <taxon>Chromadorea</taxon>
        <taxon>Rhabditida</taxon>
        <taxon>Tylenchina</taxon>
        <taxon>Panagrolaimomorpha</taxon>
        <taxon>Panagrolaimoidea</taxon>
        <taxon>Panagrolaimidae</taxon>
        <taxon>Panagrolaimus</taxon>
    </lineage>
</organism>
<dbReference type="AlphaFoldDB" id="A0A914YSK6"/>
<sequence>METIEMLLNVRITIIHTARNPEILRHEDEIKTHSELSVPLFYHLKQCVIDSTDRRRRLNSKAMITLINQENTISHLIESIAEYLRRARNFILANESPLPMENPDLCLLNSQFSHRFHVTQRLDALGFFIIECADRNIYASVEDVSFFQAFLLVIN</sequence>
<protein>
    <submittedName>
        <fullName evidence="2">Uncharacterized protein</fullName>
    </submittedName>
</protein>
<proteinExistence type="predicted"/>
<evidence type="ECO:0000313" key="1">
    <source>
        <dbReference type="Proteomes" id="UP000887577"/>
    </source>
</evidence>
<reference evidence="2" key="1">
    <citation type="submission" date="2022-11" db="UniProtKB">
        <authorList>
            <consortium name="WormBaseParasite"/>
        </authorList>
    </citation>
    <scope>IDENTIFICATION</scope>
</reference>
<name>A0A914YSK6_9BILA</name>